<protein>
    <submittedName>
        <fullName evidence="2">Uncharacterized protein</fullName>
    </submittedName>
</protein>
<evidence type="ECO:0000313" key="2">
    <source>
        <dbReference type="EMBL" id="KAG6621535.1"/>
    </source>
</evidence>
<dbReference type="AlphaFoldDB" id="A0A921ZZT1"/>
<accession>A0A921ZZT1</accession>
<comment type="caution">
    <text evidence="2">The sequence shown here is derived from an EMBL/GenBank/DDBJ whole genome shotgun (WGS) entry which is preliminary data.</text>
</comment>
<gene>
    <name evidence="2" type="ORF">I3842_Q020200</name>
</gene>
<dbReference type="Proteomes" id="UP000811246">
    <property type="component" value="Unassembled WGS sequence"/>
</dbReference>
<evidence type="ECO:0000313" key="3">
    <source>
        <dbReference type="Proteomes" id="UP000811246"/>
    </source>
</evidence>
<organism evidence="2 3">
    <name type="scientific">Carya illinoinensis</name>
    <name type="common">Pecan</name>
    <dbReference type="NCBI Taxonomy" id="32201"/>
    <lineage>
        <taxon>Eukaryota</taxon>
        <taxon>Viridiplantae</taxon>
        <taxon>Streptophyta</taxon>
        <taxon>Embryophyta</taxon>
        <taxon>Tracheophyta</taxon>
        <taxon>Spermatophyta</taxon>
        <taxon>Magnoliopsida</taxon>
        <taxon>eudicotyledons</taxon>
        <taxon>Gunneridae</taxon>
        <taxon>Pentapetalae</taxon>
        <taxon>rosids</taxon>
        <taxon>fabids</taxon>
        <taxon>Fagales</taxon>
        <taxon>Juglandaceae</taxon>
        <taxon>Carya</taxon>
    </lineage>
</organism>
<name>A0A921ZZT1_CARIL</name>
<reference evidence="2" key="1">
    <citation type="submission" date="2021-01" db="EMBL/GenBank/DDBJ databases">
        <authorList>
            <person name="Lovell J.T."/>
            <person name="Bentley N."/>
            <person name="Bhattarai G."/>
            <person name="Jenkins J.W."/>
            <person name="Sreedasyam A."/>
            <person name="Alarcon Y."/>
            <person name="Bock C."/>
            <person name="Boston L."/>
            <person name="Carlson J."/>
            <person name="Cervantes K."/>
            <person name="Clermont K."/>
            <person name="Krom N."/>
            <person name="Kubenka K."/>
            <person name="Mamidi S."/>
            <person name="Mattison C."/>
            <person name="Monteros M."/>
            <person name="Pisani C."/>
            <person name="Plott C."/>
            <person name="Rajasekar S."/>
            <person name="Rhein H.S."/>
            <person name="Rohla C."/>
            <person name="Song M."/>
            <person name="Hilaire R.S."/>
            <person name="Shu S."/>
            <person name="Wells L."/>
            <person name="Wang X."/>
            <person name="Webber J."/>
            <person name="Heerema R.J."/>
            <person name="Klein P."/>
            <person name="Conner P."/>
            <person name="Grauke L."/>
            <person name="Grimwood J."/>
            <person name="Schmutz J."/>
            <person name="Randall J.J."/>
        </authorList>
    </citation>
    <scope>NUCLEOTIDE SEQUENCE</scope>
    <source>
        <tissue evidence="2">Leaf</tissue>
    </source>
</reference>
<dbReference type="EMBL" id="MU228860">
    <property type="protein sequence ID" value="KAG6621535.1"/>
    <property type="molecule type" value="Genomic_DNA"/>
</dbReference>
<sequence length="104" mass="11368">MSLAISSYAHPSSIALLFPKHKHSLEVSLRDKTVTQQYRFQPKTGSVIPAKRRLVKTLMYESIVQSISSLFSCSRGVASSSSTNPTINSKTVAPSNSANGRRKD</sequence>
<evidence type="ECO:0000256" key="1">
    <source>
        <dbReference type="SAM" id="MobiDB-lite"/>
    </source>
</evidence>
<proteinExistence type="predicted"/>
<feature type="region of interest" description="Disordered" evidence="1">
    <location>
        <begin position="75"/>
        <end position="104"/>
    </location>
</feature>